<keyword evidence="9 18" id="KW-0349">Heme</keyword>
<proteinExistence type="predicted"/>
<protein>
    <recommendedName>
        <fullName evidence="4 16">Succinate dehydrogenase hydrophobic membrane anchor subunit</fullName>
    </recommendedName>
</protein>
<comment type="cofactor">
    <cofactor evidence="18">
        <name>heme</name>
        <dbReference type="ChEBI" id="CHEBI:30413"/>
    </cofactor>
    <text evidence="18">The heme is bound between the two transmembrane subunits.</text>
</comment>
<feature type="transmembrane region" description="Helical" evidence="19">
    <location>
        <begin position="46"/>
        <end position="70"/>
    </location>
</feature>
<keyword evidence="7 16" id="KW-0997">Cell inner membrane</keyword>
<evidence type="ECO:0000256" key="1">
    <source>
        <dbReference type="ARBA" id="ARBA00004050"/>
    </source>
</evidence>
<keyword evidence="6 16" id="KW-1003">Cell membrane</keyword>
<dbReference type="EMBL" id="MUIE01000413">
    <property type="protein sequence ID" value="OQX32509.1"/>
    <property type="molecule type" value="Genomic_DNA"/>
</dbReference>
<dbReference type="PIRSF" id="PIRSF000169">
    <property type="entry name" value="SDH_D"/>
    <property type="match status" value="1"/>
</dbReference>
<evidence type="ECO:0000313" key="20">
    <source>
        <dbReference type="EMBL" id="OQX32509.1"/>
    </source>
</evidence>
<evidence type="ECO:0000313" key="23">
    <source>
        <dbReference type="Proteomes" id="UP000250928"/>
    </source>
</evidence>
<dbReference type="GO" id="GO:0046872">
    <property type="term" value="F:metal ion binding"/>
    <property type="evidence" value="ECO:0007669"/>
    <property type="project" value="UniProtKB-KW"/>
</dbReference>
<dbReference type="Proteomes" id="UP000243361">
    <property type="component" value="Unassembled WGS sequence"/>
</dbReference>
<feature type="transmembrane region" description="Helical" evidence="19">
    <location>
        <begin position="82"/>
        <end position="104"/>
    </location>
</feature>
<dbReference type="SUPFAM" id="SSF81343">
    <property type="entry name" value="Fumarate reductase respiratory complex transmembrane subunits"/>
    <property type="match status" value="1"/>
</dbReference>
<name>A0A657PZZ3_9GAMM</name>
<evidence type="ECO:0000313" key="21">
    <source>
        <dbReference type="EMBL" id="PUE00414.1"/>
    </source>
</evidence>
<feature type="binding site" description="axial binding residue" evidence="18">
    <location>
        <position position="66"/>
    </location>
    <ligand>
        <name>heme</name>
        <dbReference type="ChEBI" id="CHEBI:30413"/>
        <note>ligand shared with second transmembrane subunit</note>
    </ligand>
    <ligandPart>
        <name>Fe</name>
        <dbReference type="ChEBI" id="CHEBI:18248"/>
    </ligandPart>
</feature>
<evidence type="ECO:0000256" key="6">
    <source>
        <dbReference type="ARBA" id="ARBA00022475"/>
    </source>
</evidence>
<reference evidence="20 22" key="1">
    <citation type="submission" date="2017-02" db="EMBL/GenBank/DDBJ databases">
        <title>Novel co-symbiosis in the unique lucinid bivalve Phacoides pectinatus.</title>
        <authorList>
            <person name="Lim S.J."/>
            <person name="Davis B.G."/>
            <person name="Gill D.E."/>
            <person name="Engel A.S."/>
            <person name="Anderson L.C."/>
            <person name="Campbell B.J."/>
        </authorList>
    </citation>
    <scope>NUCLEOTIDE SEQUENCE [LARGE SCALE GENOMIC DNA]</scope>
    <source>
        <strain evidence="20">LUC13016_P6</strain>
    </source>
</reference>
<dbReference type="PANTHER" id="PTHR38689:SF1">
    <property type="entry name" value="SUCCINATE DEHYDROGENASE HYDROPHOBIC MEMBRANE ANCHOR SUBUNIT"/>
    <property type="match status" value="1"/>
</dbReference>
<evidence type="ECO:0000256" key="11">
    <source>
        <dbReference type="ARBA" id="ARBA00022723"/>
    </source>
</evidence>
<comment type="subcellular location">
    <subcellularLocation>
        <location evidence="2 16">Cell inner membrane</location>
        <topology evidence="2 16">Multi-pass membrane protein</topology>
    </subcellularLocation>
</comment>
<dbReference type="NCBIfam" id="TIGR02968">
    <property type="entry name" value="succ_dehyd_anc"/>
    <property type="match status" value="1"/>
</dbReference>
<evidence type="ECO:0000256" key="10">
    <source>
        <dbReference type="ARBA" id="ARBA00022692"/>
    </source>
</evidence>
<evidence type="ECO:0000256" key="3">
    <source>
        <dbReference type="ARBA" id="ARBA00005163"/>
    </source>
</evidence>
<evidence type="ECO:0000256" key="19">
    <source>
        <dbReference type="SAM" id="Phobius"/>
    </source>
</evidence>
<evidence type="ECO:0000256" key="15">
    <source>
        <dbReference type="ARBA" id="ARBA00023136"/>
    </source>
</evidence>
<evidence type="ECO:0000256" key="12">
    <source>
        <dbReference type="ARBA" id="ARBA00022982"/>
    </source>
</evidence>
<evidence type="ECO:0000256" key="7">
    <source>
        <dbReference type="ARBA" id="ARBA00022519"/>
    </source>
</evidence>
<dbReference type="InterPro" id="IPR000701">
    <property type="entry name" value="SuccDH_FuR_B_TM-su"/>
</dbReference>
<accession>A0A657PZZ3</accession>
<evidence type="ECO:0000256" key="14">
    <source>
        <dbReference type="ARBA" id="ARBA00023004"/>
    </source>
</evidence>
<keyword evidence="15 16" id="KW-0472">Membrane</keyword>
<keyword evidence="10 19" id="KW-0812">Transmembrane</keyword>
<dbReference type="GO" id="GO:0020037">
    <property type="term" value="F:heme binding"/>
    <property type="evidence" value="ECO:0007669"/>
    <property type="project" value="InterPro"/>
</dbReference>
<keyword evidence="8 16" id="KW-0816">Tricarboxylic acid cycle</keyword>
<dbReference type="PANTHER" id="PTHR38689">
    <property type="entry name" value="SUCCINATE DEHYDROGENASE HYDROPHOBIC MEMBRANE ANCHOR SUBUNIT"/>
    <property type="match status" value="1"/>
</dbReference>
<organism evidence="21 23">
    <name type="scientific">Candidatus Sedimenticola endophacoides</name>
    <dbReference type="NCBI Taxonomy" id="2548426"/>
    <lineage>
        <taxon>Bacteria</taxon>
        <taxon>Pseudomonadati</taxon>
        <taxon>Pseudomonadota</taxon>
        <taxon>Gammaproteobacteria</taxon>
        <taxon>Chromatiales</taxon>
        <taxon>Sedimenticolaceae</taxon>
        <taxon>Sedimenticola</taxon>
    </lineage>
</organism>
<evidence type="ECO:0000256" key="5">
    <source>
        <dbReference type="ARBA" id="ARBA00022448"/>
    </source>
</evidence>
<keyword evidence="13 19" id="KW-1133">Transmembrane helix</keyword>
<dbReference type="GO" id="GO:0006099">
    <property type="term" value="P:tricarboxylic acid cycle"/>
    <property type="evidence" value="ECO:0007669"/>
    <property type="project" value="UniProtKB-UniRule"/>
</dbReference>
<dbReference type="Gene3D" id="1.20.1300.10">
    <property type="entry name" value="Fumarate reductase/succinate dehydrogenase, transmembrane subunit"/>
    <property type="match status" value="1"/>
</dbReference>
<feature type="transmembrane region" description="Helical" evidence="19">
    <location>
        <begin position="12"/>
        <end position="34"/>
    </location>
</feature>
<dbReference type="GO" id="GO:0009055">
    <property type="term" value="F:electron transfer activity"/>
    <property type="evidence" value="ECO:0007669"/>
    <property type="project" value="TreeGrafter"/>
</dbReference>
<evidence type="ECO:0000256" key="18">
    <source>
        <dbReference type="PIRSR" id="PIRSR000169-2"/>
    </source>
</evidence>
<feature type="binding site" evidence="17">
    <location>
        <position position="78"/>
    </location>
    <ligand>
        <name>a ubiquinone</name>
        <dbReference type="ChEBI" id="CHEBI:16389"/>
    </ligand>
</feature>
<gene>
    <name evidence="21" type="primary">sdhD</name>
    <name evidence="20" type="ORF">B0D84_06085</name>
    <name evidence="21" type="ORF">C3L24_09330</name>
</gene>
<dbReference type="Pfam" id="PF01127">
    <property type="entry name" value="Sdh_cyt"/>
    <property type="match status" value="1"/>
</dbReference>
<evidence type="ECO:0000256" key="16">
    <source>
        <dbReference type="PIRNR" id="PIRNR000169"/>
    </source>
</evidence>
<evidence type="ECO:0000256" key="8">
    <source>
        <dbReference type="ARBA" id="ARBA00022532"/>
    </source>
</evidence>
<keyword evidence="22" id="KW-1185">Reference proteome</keyword>
<evidence type="ECO:0000256" key="13">
    <source>
        <dbReference type="ARBA" id="ARBA00022989"/>
    </source>
</evidence>
<keyword evidence="11 18" id="KW-0479">Metal-binding</keyword>
<keyword evidence="14 18" id="KW-0408">Iron</keyword>
<comment type="caution">
    <text evidence="21">The sequence shown here is derived from an EMBL/GenBank/DDBJ whole genome shotgun (WGS) entry which is preliminary data.</text>
</comment>
<keyword evidence="12 16" id="KW-0249">Electron transport</keyword>
<evidence type="ECO:0000256" key="9">
    <source>
        <dbReference type="ARBA" id="ARBA00022617"/>
    </source>
</evidence>
<dbReference type="CDD" id="cd03494">
    <property type="entry name" value="SQR_TypeC_SdhD"/>
    <property type="match status" value="1"/>
</dbReference>
<dbReference type="UniPathway" id="UPA00223"/>
<dbReference type="AlphaFoldDB" id="A0A657PZZ3"/>
<dbReference type="EMBL" id="PQCO01000224">
    <property type="protein sequence ID" value="PUE00414.1"/>
    <property type="molecule type" value="Genomic_DNA"/>
</dbReference>
<dbReference type="InterPro" id="IPR034804">
    <property type="entry name" value="SQR/QFR_C/D"/>
</dbReference>
<keyword evidence="5 16" id="KW-0813">Transport</keyword>
<comment type="function">
    <text evidence="1 16">Membrane-anchoring subunit of succinate dehydrogenase (SDH).</text>
</comment>
<reference evidence="21 23" key="2">
    <citation type="submission" date="2018-01" db="EMBL/GenBank/DDBJ databases">
        <title>Novel co-symbiosis in the lucinid bivalve Phacoides pectinatus.</title>
        <authorList>
            <person name="Lim S.J."/>
            <person name="Davis B.G."/>
            <person name="Gill D.E."/>
            <person name="Engel A.S."/>
            <person name="Anderson L.C."/>
            <person name="Campbell B.J."/>
        </authorList>
    </citation>
    <scope>NUCLEOTIDE SEQUENCE [LARGE SCALE GENOMIC DNA]</scope>
    <source>
        <strain evidence="21">N3_P5</strain>
    </source>
</reference>
<dbReference type="InterPro" id="IPR014312">
    <property type="entry name" value="Succ_DH_anchor"/>
</dbReference>
<comment type="pathway">
    <text evidence="3 16">Carbohydrate metabolism; tricarboxylic acid cycle.</text>
</comment>
<evidence type="ECO:0000256" key="17">
    <source>
        <dbReference type="PIRSR" id="PIRSR000169-1"/>
    </source>
</evidence>
<dbReference type="GO" id="GO:0005886">
    <property type="term" value="C:plasma membrane"/>
    <property type="evidence" value="ECO:0007669"/>
    <property type="project" value="UniProtKB-SubCell"/>
</dbReference>
<sequence length="114" mass="12896">MSRQASGFRAWVLQRISAVYLGVYLVYLLGFIAIEPPQSFEAWRTWMAHPVVSFTLLLFFVSLFVHAWVGVRDVVLDYVKPYLLRVLVLSVFAFGLIGSGLWVAKVIFLAGQTV</sequence>
<evidence type="ECO:0000313" key="22">
    <source>
        <dbReference type="Proteomes" id="UP000243361"/>
    </source>
</evidence>
<evidence type="ECO:0000256" key="4">
    <source>
        <dbReference type="ARBA" id="ARBA00019425"/>
    </source>
</evidence>
<evidence type="ECO:0000256" key="2">
    <source>
        <dbReference type="ARBA" id="ARBA00004429"/>
    </source>
</evidence>
<dbReference type="GO" id="GO:0017004">
    <property type="term" value="P:cytochrome complex assembly"/>
    <property type="evidence" value="ECO:0007669"/>
    <property type="project" value="TreeGrafter"/>
</dbReference>
<dbReference type="Proteomes" id="UP000250928">
    <property type="component" value="Unassembled WGS sequence"/>
</dbReference>